<dbReference type="STRING" id="571932.SAMN05421743_101140"/>
<gene>
    <name evidence="1" type="ORF">SAMN05421743_101140</name>
</gene>
<evidence type="ECO:0000313" key="1">
    <source>
        <dbReference type="EMBL" id="SDZ77136.1"/>
    </source>
</evidence>
<dbReference type="EMBL" id="FNQR01000001">
    <property type="protein sequence ID" value="SDZ77136.1"/>
    <property type="molecule type" value="Genomic_DNA"/>
</dbReference>
<protein>
    <submittedName>
        <fullName evidence="1">Uncharacterized protein</fullName>
    </submittedName>
</protein>
<organism evidence="1 2">
    <name type="scientific">Thalassobacillus cyri</name>
    <dbReference type="NCBI Taxonomy" id="571932"/>
    <lineage>
        <taxon>Bacteria</taxon>
        <taxon>Bacillati</taxon>
        <taxon>Bacillota</taxon>
        <taxon>Bacilli</taxon>
        <taxon>Bacillales</taxon>
        <taxon>Bacillaceae</taxon>
        <taxon>Thalassobacillus</taxon>
    </lineage>
</organism>
<reference evidence="1 2" key="1">
    <citation type="submission" date="2016-10" db="EMBL/GenBank/DDBJ databases">
        <authorList>
            <person name="de Groot N.N."/>
        </authorList>
    </citation>
    <scope>NUCLEOTIDE SEQUENCE [LARGE SCALE GENOMIC DNA]</scope>
    <source>
        <strain evidence="1 2">CCM7597</strain>
    </source>
</reference>
<evidence type="ECO:0000313" key="2">
    <source>
        <dbReference type="Proteomes" id="UP000198584"/>
    </source>
</evidence>
<keyword evidence="2" id="KW-1185">Reference proteome</keyword>
<accession>A0A1H3VQS9</accession>
<sequence>MEHRISHKGMDELLKQLEDDYVKAVKDNESTTVEGFIEKFLYDSWDYNEQNIDKIKSVLSRYKSGEIYQRIFSSAFKEMVDHLQVKLEHLDQDKVYPVLHSNQGASLLVAFVDGLVIQYYLGVYDADQLREMTPYVKRVILQALRTEVDG</sequence>
<dbReference type="RefSeq" id="WP_093041159.1">
    <property type="nucleotide sequence ID" value="NZ_FNQR01000001.1"/>
</dbReference>
<dbReference type="OrthoDB" id="2856216at2"/>
<name>A0A1H3VQS9_9BACI</name>
<dbReference type="AlphaFoldDB" id="A0A1H3VQS9"/>
<dbReference type="Proteomes" id="UP000198584">
    <property type="component" value="Unassembled WGS sequence"/>
</dbReference>
<proteinExistence type="predicted"/>